<reference evidence="4 5" key="1">
    <citation type="submission" date="2016-12" db="EMBL/GenBank/DDBJ databases">
        <title>Complete genome sequence of Clostridium kluyveri JZZ isolated from the pit mud of a Chinese flavor liquor-making factory.</title>
        <authorList>
            <person name="Wang Y."/>
        </authorList>
    </citation>
    <scope>NUCLEOTIDE SEQUENCE [LARGE SCALE GENOMIC DNA]</scope>
    <source>
        <strain evidence="4 5">JZZ</strain>
    </source>
</reference>
<evidence type="ECO:0000256" key="1">
    <source>
        <dbReference type="ARBA" id="ARBA00022679"/>
    </source>
</evidence>
<protein>
    <submittedName>
        <fullName evidence="4">Glycosyl transferase</fullName>
    </submittedName>
</protein>
<dbReference type="RefSeq" id="WP_073540770.1">
    <property type="nucleotide sequence ID" value="NZ_CP018335.1"/>
</dbReference>
<dbReference type="InterPro" id="IPR001296">
    <property type="entry name" value="Glyco_trans_1"/>
</dbReference>
<dbReference type="FunFam" id="3.40.50.2000:FF:000119">
    <property type="entry name" value="Glycosyl transferase group 1"/>
    <property type="match status" value="1"/>
</dbReference>
<keyword evidence="1 4" id="KW-0808">Transferase</keyword>
<evidence type="ECO:0000313" key="4">
    <source>
        <dbReference type="EMBL" id="APM41038.1"/>
    </source>
</evidence>
<evidence type="ECO:0000259" key="2">
    <source>
        <dbReference type="Pfam" id="PF00534"/>
    </source>
</evidence>
<dbReference type="Gene3D" id="3.40.50.2000">
    <property type="entry name" value="Glycogen Phosphorylase B"/>
    <property type="match status" value="2"/>
</dbReference>
<evidence type="ECO:0000259" key="3">
    <source>
        <dbReference type="Pfam" id="PF13439"/>
    </source>
</evidence>
<dbReference type="InterPro" id="IPR028098">
    <property type="entry name" value="Glyco_trans_4-like_N"/>
</dbReference>
<dbReference type="GO" id="GO:0016757">
    <property type="term" value="F:glycosyltransferase activity"/>
    <property type="evidence" value="ECO:0007669"/>
    <property type="project" value="InterPro"/>
</dbReference>
<feature type="domain" description="Glycosyl transferase family 1" evidence="2">
    <location>
        <begin position="194"/>
        <end position="350"/>
    </location>
</feature>
<dbReference type="EMBL" id="CP018335">
    <property type="protein sequence ID" value="APM41038.1"/>
    <property type="molecule type" value="Genomic_DNA"/>
</dbReference>
<dbReference type="Proteomes" id="UP000184604">
    <property type="component" value="Chromosome"/>
</dbReference>
<dbReference type="SUPFAM" id="SSF53756">
    <property type="entry name" value="UDP-Glycosyltransferase/glycogen phosphorylase"/>
    <property type="match status" value="1"/>
</dbReference>
<dbReference type="GO" id="GO:0009103">
    <property type="term" value="P:lipopolysaccharide biosynthetic process"/>
    <property type="evidence" value="ECO:0007669"/>
    <property type="project" value="TreeGrafter"/>
</dbReference>
<proteinExistence type="predicted"/>
<evidence type="ECO:0000313" key="5">
    <source>
        <dbReference type="Proteomes" id="UP000184604"/>
    </source>
</evidence>
<sequence>MRIGIDGRAAKWYRGTGIGTYTYQLIKCLNNIDSINNYLLFMPESFKNDIYLKKNFKLDNAPQSDKINFWEEINIPNIIKNNKIDLYHVPQNGVGLPINKNCRFIITLHDVIPYRMPETVSNRYLKIFSEYIPKIVPLCDGIITVSNFSKKDIVKSFNFPENKIYVTHLASEDIYKPMDKRISRYVAKKYYSITEDYILYVGGFSPRKNILGLIDSFSKLITSYKKPLFLVIAGKKGESYSIYKERTEKLNISDKVLFPGFISIEHLPYIYNAAKLFVYPSFYEGFGLPPIEAMACGIPVITSNTTSLPEVVGKGALLINPLNKANLCEAMLEVLSDNNLKNKLISSGIKRASELSWKKTIKNTINIYNKIMNIK</sequence>
<dbReference type="Pfam" id="PF00534">
    <property type="entry name" value="Glycos_transf_1"/>
    <property type="match status" value="1"/>
</dbReference>
<feature type="domain" description="Glycosyltransferase subfamily 4-like N-terminal" evidence="3">
    <location>
        <begin position="63"/>
        <end position="168"/>
    </location>
</feature>
<dbReference type="PANTHER" id="PTHR46401:SF2">
    <property type="entry name" value="GLYCOSYLTRANSFERASE WBBK-RELATED"/>
    <property type="match status" value="1"/>
</dbReference>
<dbReference type="Pfam" id="PF13439">
    <property type="entry name" value="Glyco_transf_4"/>
    <property type="match status" value="1"/>
</dbReference>
<accession>A0A1L5FDE0</accession>
<organism evidence="4 5">
    <name type="scientific">Clostridium kluyveri</name>
    <dbReference type="NCBI Taxonomy" id="1534"/>
    <lineage>
        <taxon>Bacteria</taxon>
        <taxon>Bacillati</taxon>
        <taxon>Bacillota</taxon>
        <taxon>Clostridia</taxon>
        <taxon>Eubacteriales</taxon>
        <taxon>Clostridiaceae</taxon>
        <taxon>Clostridium</taxon>
    </lineage>
</organism>
<dbReference type="AlphaFoldDB" id="A0A1L5FDE0"/>
<gene>
    <name evidence="4" type="ORF">BS101_21190</name>
</gene>
<name>A0A1L5FDE0_CLOKL</name>
<dbReference type="PANTHER" id="PTHR46401">
    <property type="entry name" value="GLYCOSYLTRANSFERASE WBBK-RELATED"/>
    <property type="match status" value="1"/>
</dbReference>
<dbReference type="OrthoDB" id="9797829at2"/>
<dbReference type="CDD" id="cd03809">
    <property type="entry name" value="GT4_MtfB-like"/>
    <property type="match status" value="1"/>
</dbReference>